<protein>
    <recommendedName>
        <fullName evidence="3">Peptidase M48 domain-containing protein</fullName>
    </recommendedName>
</protein>
<dbReference type="EMBL" id="CP103445">
    <property type="protein sequence ID" value="UWS34442.1"/>
    <property type="molecule type" value="Genomic_DNA"/>
</dbReference>
<proteinExistence type="predicted"/>
<sequence>MCHLGWLRGVPITSSNLKPSKNKLEANLDQYRTGCGAYLSELEFSLIRIICQRADKAMRLAARIALTDVPEHLKCNFFPTLTAGDSLSPTATQVGSGEAYRISIPISFVAKLVAIAPKRGNTPKDESDYLISSTIVAVLAAYGHEMTHIFAGHLGTQSSLGQETHADYIGGGLLWAWLHDKNIAMHCNIADGKQTFMYAYGVLHLISAFDDTDNNTSLYLPRCLRLVIFCGGAAFHADKRAGESQGDLVEQAFESMPSCPEASFDSLEIRKQFGAIKTQLEQREMVGKLMQAFEIIEKEKKSWYKSSQHLRPIKKDLYRALKRNEDL</sequence>
<evidence type="ECO:0000313" key="2">
    <source>
        <dbReference type="Proteomes" id="UP001058553"/>
    </source>
</evidence>
<accession>A0ABY5XBF1</accession>
<dbReference type="Proteomes" id="UP001058553">
    <property type="component" value="Chromosome"/>
</dbReference>
<dbReference type="RefSeq" id="WP_012667413.1">
    <property type="nucleotide sequence ID" value="NZ_CP023567.1"/>
</dbReference>
<organism evidence="1 2">
    <name type="scientific">Erwinia pyrifoliae</name>
    <dbReference type="NCBI Taxonomy" id="79967"/>
    <lineage>
        <taxon>Bacteria</taxon>
        <taxon>Pseudomonadati</taxon>
        <taxon>Pseudomonadota</taxon>
        <taxon>Gammaproteobacteria</taxon>
        <taxon>Enterobacterales</taxon>
        <taxon>Erwiniaceae</taxon>
        <taxon>Erwinia</taxon>
    </lineage>
</organism>
<evidence type="ECO:0008006" key="3">
    <source>
        <dbReference type="Google" id="ProtNLM"/>
    </source>
</evidence>
<reference evidence="1" key="1">
    <citation type="submission" date="2022-07" db="EMBL/GenBank/DDBJ databases">
        <title>Genetic diversity of Erwinia pyrifoliae.</title>
        <authorList>
            <person name="Park D.S."/>
            <person name="Ham H."/>
        </authorList>
    </citation>
    <scope>NUCLEOTIDE SEQUENCE</scope>
    <source>
        <strain evidence="1">CP201486</strain>
    </source>
</reference>
<dbReference type="GeneID" id="92237755"/>
<evidence type="ECO:0000313" key="1">
    <source>
        <dbReference type="EMBL" id="UWS34442.1"/>
    </source>
</evidence>
<gene>
    <name evidence="1" type="ORF">NYP84_04485</name>
</gene>
<keyword evidence="2" id="KW-1185">Reference proteome</keyword>
<name>A0ABY5XBF1_ERWPY</name>